<evidence type="ECO:0000313" key="3">
    <source>
        <dbReference type="Proteomes" id="UP000614601"/>
    </source>
</evidence>
<keyword evidence="3" id="KW-1185">Reference proteome</keyword>
<evidence type="ECO:0000313" key="2">
    <source>
        <dbReference type="EMBL" id="CAD5205806.1"/>
    </source>
</evidence>
<feature type="domain" description="Carboxylesterase type B" evidence="1">
    <location>
        <begin position="20"/>
        <end position="483"/>
    </location>
</feature>
<sequence length="523" mass="60246">MVKEVILGEAKKNNVSGQKKAEKWEGVKRVDKFAPACYYQDSSNLKSGESKDCLYLNVFVPGDGSLKPKDGFPVLFFIHGGAYIYESAEHYGSDTVAELLPTQDIIVVTFNYRLGVLGFYSNGNESAPGNQGLWDMAEALHWTYNNIKALGGDPNRITVAGHSAGSMSAEILSLSPVTSHMVYQVYLMSGTNDFQWEPVTPQLVYDSIFDMATVYFLSYKGSKSDSDAFTDFLISQNPENLHVRYSKNGEAKEVFIWPVYDGHLIPEKIAVLRQTTKRRPTLVGCTRYEGMLLIDNPDFKKAALQVVARHVLKQEDYKETKHESTANNILNRFSNENSFNETQEYRQHYMELMSDIFFNTGIYRYVMQHTSTSEKPIYVYRFDYYYSKYQKSKERLLDGSTHGDDIPFVLGQFNIKGDEYNYEDTVARKQFSKFIANFVKYGRPNGPVDIGNRGVEEWPPVDLQSKKLNHMVYNYYDNHMSDNWFEERHFEWIKIRKEYQSYSTSAGYGRFVGLMLLLLWLGW</sequence>
<dbReference type="EMBL" id="CAJFCW020000001">
    <property type="protein sequence ID" value="CAG9079322.1"/>
    <property type="molecule type" value="Genomic_DNA"/>
</dbReference>
<gene>
    <name evidence="2" type="ORF">BOKJ2_LOCUS490</name>
</gene>
<protein>
    <recommendedName>
        <fullName evidence="1">Carboxylesterase type B domain-containing protein</fullName>
    </recommendedName>
</protein>
<organism evidence="2 3">
    <name type="scientific">Bursaphelenchus okinawaensis</name>
    <dbReference type="NCBI Taxonomy" id="465554"/>
    <lineage>
        <taxon>Eukaryota</taxon>
        <taxon>Metazoa</taxon>
        <taxon>Ecdysozoa</taxon>
        <taxon>Nematoda</taxon>
        <taxon>Chromadorea</taxon>
        <taxon>Rhabditida</taxon>
        <taxon>Tylenchina</taxon>
        <taxon>Tylenchomorpha</taxon>
        <taxon>Aphelenchoidea</taxon>
        <taxon>Aphelenchoididae</taxon>
        <taxon>Bursaphelenchus</taxon>
    </lineage>
</organism>
<dbReference type="AlphaFoldDB" id="A0A811JRK5"/>
<dbReference type="Gene3D" id="3.40.50.1820">
    <property type="entry name" value="alpha/beta hydrolase"/>
    <property type="match status" value="1"/>
</dbReference>
<proteinExistence type="predicted"/>
<evidence type="ECO:0000259" key="1">
    <source>
        <dbReference type="Pfam" id="PF00135"/>
    </source>
</evidence>
<reference evidence="2" key="1">
    <citation type="submission" date="2020-09" db="EMBL/GenBank/DDBJ databases">
        <authorList>
            <person name="Kikuchi T."/>
        </authorList>
    </citation>
    <scope>NUCLEOTIDE SEQUENCE</scope>
    <source>
        <strain evidence="2">SH1</strain>
    </source>
</reference>
<dbReference type="Pfam" id="PF00135">
    <property type="entry name" value="COesterase"/>
    <property type="match status" value="1"/>
</dbReference>
<dbReference type="OrthoDB" id="19653at2759"/>
<dbReference type="PANTHER" id="PTHR44590">
    <property type="entry name" value="CARBOXYLIC ESTER HYDROLASE-RELATED"/>
    <property type="match status" value="1"/>
</dbReference>
<dbReference type="PANTHER" id="PTHR44590:SF3">
    <property type="entry name" value="CARBOXYLESTERASE TYPE B DOMAIN-CONTAINING PROTEIN"/>
    <property type="match status" value="1"/>
</dbReference>
<dbReference type="EMBL" id="CAJFDH010000001">
    <property type="protein sequence ID" value="CAD5205806.1"/>
    <property type="molecule type" value="Genomic_DNA"/>
</dbReference>
<dbReference type="InterPro" id="IPR002018">
    <property type="entry name" value="CarbesteraseB"/>
</dbReference>
<dbReference type="SUPFAM" id="SSF53474">
    <property type="entry name" value="alpha/beta-Hydrolases"/>
    <property type="match status" value="1"/>
</dbReference>
<accession>A0A811JRK5</accession>
<dbReference type="Proteomes" id="UP000783686">
    <property type="component" value="Unassembled WGS sequence"/>
</dbReference>
<comment type="caution">
    <text evidence="2">The sequence shown here is derived from an EMBL/GenBank/DDBJ whole genome shotgun (WGS) entry which is preliminary data.</text>
</comment>
<name>A0A811JRK5_9BILA</name>
<dbReference type="InterPro" id="IPR029058">
    <property type="entry name" value="AB_hydrolase_fold"/>
</dbReference>
<dbReference type="Proteomes" id="UP000614601">
    <property type="component" value="Unassembled WGS sequence"/>
</dbReference>